<dbReference type="Pfam" id="PF04535">
    <property type="entry name" value="CASP_dom"/>
    <property type="match status" value="1"/>
</dbReference>
<dbReference type="GO" id="GO:0005886">
    <property type="term" value="C:plasma membrane"/>
    <property type="evidence" value="ECO:0007669"/>
    <property type="project" value="UniProtKB-SubCell"/>
</dbReference>
<feature type="transmembrane region" description="Helical" evidence="8">
    <location>
        <begin position="22"/>
        <end position="41"/>
    </location>
</feature>
<keyword evidence="4 8" id="KW-1003">Cell membrane</keyword>
<comment type="subcellular location">
    <subcellularLocation>
        <location evidence="1 8">Cell membrane</location>
        <topology evidence="1 8">Multi-pass membrane protein</topology>
    </subcellularLocation>
</comment>
<comment type="subunit">
    <text evidence="3 8">Homodimer and heterodimers.</text>
</comment>
<keyword evidence="7 8" id="KW-0472">Membrane</keyword>
<proteinExistence type="inferred from homology"/>
<dbReference type="Proteomes" id="UP001210211">
    <property type="component" value="Unassembled WGS sequence"/>
</dbReference>
<evidence type="ECO:0000313" key="11">
    <source>
        <dbReference type="Proteomes" id="UP001210211"/>
    </source>
</evidence>
<accession>A0AAD5ZSX3</accession>
<evidence type="ECO:0000256" key="3">
    <source>
        <dbReference type="ARBA" id="ARBA00011489"/>
    </source>
</evidence>
<dbReference type="NCBIfam" id="TIGR01569">
    <property type="entry name" value="A_tha_TIGR01569"/>
    <property type="match status" value="1"/>
</dbReference>
<organism evidence="10 11">
    <name type="scientific">Rhynchospora tenuis</name>
    <dbReference type="NCBI Taxonomy" id="198213"/>
    <lineage>
        <taxon>Eukaryota</taxon>
        <taxon>Viridiplantae</taxon>
        <taxon>Streptophyta</taxon>
        <taxon>Embryophyta</taxon>
        <taxon>Tracheophyta</taxon>
        <taxon>Spermatophyta</taxon>
        <taxon>Magnoliopsida</taxon>
        <taxon>Liliopsida</taxon>
        <taxon>Poales</taxon>
        <taxon>Cyperaceae</taxon>
        <taxon>Cyperoideae</taxon>
        <taxon>Rhynchosporeae</taxon>
        <taxon>Rhynchospora</taxon>
    </lineage>
</organism>
<keyword evidence="5 8" id="KW-0812">Transmembrane</keyword>
<dbReference type="InterPro" id="IPR006459">
    <property type="entry name" value="CASP/CASPL"/>
</dbReference>
<evidence type="ECO:0000256" key="6">
    <source>
        <dbReference type="ARBA" id="ARBA00022989"/>
    </source>
</evidence>
<feature type="transmembrane region" description="Helical" evidence="8">
    <location>
        <begin position="62"/>
        <end position="79"/>
    </location>
</feature>
<keyword evidence="6 8" id="KW-1133">Transmembrane helix</keyword>
<evidence type="ECO:0000313" key="10">
    <source>
        <dbReference type="EMBL" id="KAJ3703425.1"/>
    </source>
</evidence>
<dbReference type="AlphaFoldDB" id="A0AAD5ZSX3"/>
<evidence type="ECO:0000259" key="9">
    <source>
        <dbReference type="Pfam" id="PF04535"/>
    </source>
</evidence>
<comment type="caution">
    <text evidence="10">The sequence shown here is derived from an EMBL/GenBank/DDBJ whole genome shotgun (WGS) entry which is preliminary data.</text>
</comment>
<comment type="caution">
    <text evidence="8">Lacks conserved residue(s) required for the propagation of feature annotation.</text>
</comment>
<name>A0AAD5ZSX3_9POAL</name>
<sequence>MAVYIEEKKLKAVERKVKVGEVALRCATFVLGVSAAALVMTDSEVKEIVSIQKKAKYTEVKVMVFLVIANGLAAAYSLLQLVRCVTSILQGTMLHSKAVAWVIFILDQLMAYVTLSAIAATAQAAVFAEFGQLEFQWMKACNIFTQFCFQSGEGAAMALLVGNGSSGRQKCADHVVGA</sequence>
<comment type="similarity">
    <text evidence="2 8">Belongs to the Casparian strip membrane proteins (CASP) family.</text>
</comment>
<evidence type="ECO:0000256" key="7">
    <source>
        <dbReference type="ARBA" id="ARBA00023136"/>
    </source>
</evidence>
<evidence type="ECO:0000256" key="8">
    <source>
        <dbReference type="RuleBase" id="RU361233"/>
    </source>
</evidence>
<dbReference type="EMBL" id="JAMRDG010000001">
    <property type="protein sequence ID" value="KAJ3703425.1"/>
    <property type="molecule type" value="Genomic_DNA"/>
</dbReference>
<dbReference type="PANTHER" id="PTHR33573:SF64">
    <property type="entry name" value="CASP-LIKE PROTEIN 2B1"/>
    <property type="match status" value="1"/>
</dbReference>
<reference evidence="10 11" key="1">
    <citation type="journal article" date="2022" name="Cell">
        <title>Repeat-based holocentromeres influence genome architecture and karyotype evolution.</title>
        <authorList>
            <person name="Hofstatter P.G."/>
            <person name="Thangavel G."/>
            <person name="Lux T."/>
            <person name="Neumann P."/>
            <person name="Vondrak T."/>
            <person name="Novak P."/>
            <person name="Zhang M."/>
            <person name="Costa L."/>
            <person name="Castellani M."/>
            <person name="Scott A."/>
            <person name="Toegelov H."/>
            <person name="Fuchs J."/>
            <person name="Mata-Sucre Y."/>
            <person name="Dias Y."/>
            <person name="Vanzela A.L.L."/>
            <person name="Huettel B."/>
            <person name="Almeida C.C.S."/>
            <person name="Simkova H."/>
            <person name="Souza G."/>
            <person name="Pedrosa-Harand A."/>
            <person name="Macas J."/>
            <person name="Mayer K.F.X."/>
            <person name="Houben A."/>
            <person name="Marques A."/>
        </authorList>
    </citation>
    <scope>NUCLEOTIDE SEQUENCE [LARGE SCALE GENOMIC DNA]</scope>
    <source>
        <strain evidence="10">RhyTen1mFocal</strain>
    </source>
</reference>
<evidence type="ECO:0000256" key="1">
    <source>
        <dbReference type="ARBA" id="ARBA00004651"/>
    </source>
</evidence>
<dbReference type="InterPro" id="IPR006702">
    <property type="entry name" value="CASP_dom"/>
</dbReference>
<keyword evidence="11" id="KW-1185">Reference proteome</keyword>
<dbReference type="PANTHER" id="PTHR33573">
    <property type="entry name" value="CASP-LIKE PROTEIN 4A4"/>
    <property type="match status" value="1"/>
</dbReference>
<gene>
    <name evidence="10" type="ORF">LUZ61_007130</name>
</gene>
<evidence type="ECO:0000256" key="2">
    <source>
        <dbReference type="ARBA" id="ARBA00007651"/>
    </source>
</evidence>
<evidence type="ECO:0000256" key="4">
    <source>
        <dbReference type="ARBA" id="ARBA00022475"/>
    </source>
</evidence>
<protein>
    <recommendedName>
        <fullName evidence="8">CASP-like protein</fullName>
    </recommendedName>
</protein>
<feature type="transmembrane region" description="Helical" evidence="8">
    <location>
        <begin position="99"/>
        <end position="128"/>
    </location>
</feature>
<feature type="domain" description="Casparian strip membrane protein" evidence="9">
    <location>
        <begin position="15"/>
        <end position="160"/>
    </location>
</feature>
<evidence type="ECO:0000256" key="5">
    <source>
        <dbReference type="ARBA" id="ARBA00022692"/>
    </source>
</evidence>